<dbReference type="PIRSF" id="PIRSF024492">
    <property type="entry name" value="UCP024492"/>
    <property type="match status" value="1"/>
</dbReference>
<evidence type="ECO:0000313" key="2">
    <source>
        <dbReference type="Proteomes" id="UP000252008"/>
    </source>
</evidence>
<accession>A0A375YQN6</accession>
<name>A0A375YQN6_MYCPF</name>
<reference evidence="1 2" key="1">
    <citation type="submission" date="2018-05" db="EMBL/GenBank/DDBJ databases">
        <authorList>
            <consortium name="IHU Genomes"/>
        </authorList>
    </citation>
    <scope>NUCLEOTIDE SEQUENCE [LARGE SCALE GENOMIC DNA]</scope>
    <source>
        <strain evidence="1 2">P7335</strain>
    </source>
</reference>
<dbReference type="InterPro" id="IPR007438">
    <property type="entry name" value="DUF488"/>
</dbReference>
<keyword evidence="2" id="KW-1185">Reference proteome</keyword>
<protein>
    <recommendedName>
        <fullName evidence="3">DUF488 domain-containing protein</fullName>
    </recommendedName>
</protein>
<dbReference type="RefSeq" id="WP_237160926.1">
    <property type="nucleotide sequence ID" value="NZ_MVID01000034.1"/>
</dbReference>
<sequence>MSPAARLVSGLVSVGHGTLDRAGLTDLLTGAAVTDVVDLRRFPGSRRNPDVGRDAMQVWVPEAGLTYRWDPALGGRRRLPAGTDVVDTWWRVNQFAAYAAYTRTDEFVHALDGLLGQARNGRTAMMCSESVWWRCHRRLVADVAQLRCGAKVLHLMHDGRLLPHETSEGARLTADGVVVWDG</sequence>
<dbReference type="PANTHER" id="PTHR39337">
    <property type="entry name" value="BLR5642 PROTEIN"/>
    <property type="match status" value="1"/>
</dbReference>
<dbReference type="PANTHER" id="PTHR39337:SF1">
    <property type="entry name" value="BLR5642 PROTEIN"/>
    <property type="match status" value="1"/>
</dbReference>
<dbReference type="Pfam" id="PF04343">
    <property type="entry name" value="DUF488"/>
    <property type="match status" value="1"/>
</dbReference>
<evidence type="ECO:0000313" key="1">
    <source>
        <dbReference type="EMBL" id="SRX83497.1"/>
    </source>
</evidence>
<dbReference type="EMBL" id="UEGS01000001">
    <property type="protein sequence ID" value="SRX83497.1"/>
    <property type="molecule type" value="Genomic_DNA"/>
</dbReference>
<dbReference type="Proteomes" id="UP000252008">
    <property type="component" value="Unassembled WGS sequence"/>
</dbReference>
<organism evidence="1 2">
    <name type="scientific">Mycolicibacterium parafortuitum</name>
    <name type="common">Mycobacterium parafortuitum</name>
    <dbReference type="NCBI Taxonomy" id="39692"/>
    <lineage>
        <taxon>Bacteria</taxon>
        <taxon>Bacillati</taxon>
        <taxon>Actinomycetota</taxon>
        <taxon>Actinomycetes</taxon>
        <taxon>Mycobacteriales</taxon>
        <taxon>Mycobacteriaceae</taxon>
        <taxon>Mycolicibacterium</taxon>
    </lineage>
</organism>
<evidence type="ECO:0008006" key="3">
    <source>
        <dbReference type="Google" id="ProtNLM"/>
    </source>
</evidence>
<proteinExistence type="predicted"/>
<gene>
    <name evidence="1" type="ORF">MPP7335_05277</name>
</gene>
<dbReference type="AlphaFoldDB" id="A0A375YQN6"/>
<dbReference type="InterPro" id="IPR014519">
    <property type="entry name" value="UCP024492"/>
</dbReference>